<evidence type="ECO:0000313" key="1">
    <source>
        <dbReference type="EMBL" id="RHN51730.1"/>
    </source>
</evidence>
<protein>
    <submittedName>
        <fullName evidence="1">Uncharacterized protein</fullName>
    </submittedName>
</protein>
<name>A0A396HEH7_MEDTR</name>
<dbReference type="Proteomes" id="UP000265566">
    <property type="component" value="Chromosome 6"/>
</dbReference>
<accession>A0A396HEH7</accession>
<reference evidence="2" key="1">
    <citation type="journal article" date="2018" name="Nat. Plants">
        <title>Whole-genome landscape of Medicago truncatula symbiotic genes.</title>
        <authorList>
            <person name="Pecrix Y."/>
            <person name="Staton S.E."/>
            <person name="Sallet E."/>
            <person name="Lelandais-Briere C."/>
            <person name="Moreau S."/>
            <person name="Carrere S."/>
            <person name="Blein T."/>
            <person name="Jardinaud M.F."/>
            <person name="Latrasse D."/>
            <person name="Zouine M."/>
            <person name="Zahm M."/>
            <person name="Kreplak J."/>
            <person name="Mayjonade B."/>
            <person name="Satge C."/>
            <person name="Perez M."/>
            <person name="Cauet S."/>
            <person name="Marande W."/>
            <person name="Chantry-Darmon C."/>
            <person name="Lopez-Roques C."/>
            <person name="Bouchez O."/>
            <person name="Berard A."/>
            <person name="Debelle F."/>
            <person name="Munos S."/>
            <person name="Bendahmane A."/>
            <person name="Berges H."/>
            <person name="Niebel A."/>
            <person name="Buitink J."/>
            <person name="Frugier F."/>
            <person name="Benhamed M."/>
            <person name="Crespi M."/>
            <person name="Gouzy J."/>
            <person name="Gamas P."/>
        </authorList>
    </citation>
    <scope>NUCLEOTIDE SEQUENCE [LARGE SCALE GENOMIC DNA]</scope>
    <source>
        <strain evidence="2">cv. Jemalong A17</strain>
    </source>
</reference>
<organism evidence="1 2">
    <name type="scientific">Medicago truncatula</name>
    <name type="common">Barrel medic</name>
    <name type="synonym">Medicago tribuloides</name>
    <dbReference type="NCBI Taxonomy" id="3880"/>
    <lineage>
        <taxon>Eukaryota</taxon>
        <taxon>Viridiplantae</taxon>
        <taxon>Streptophyta</taxon>
        <taxon>Embryophyta</taxon>
        <taxon>Tracheophyta</taxon>
        <taxon>Spermatophyta</taxon>
        <taxon>Magnoliopsida</taxon>
        <taxon>eudicotyledons</taxon>
        <taxon>Gunneridae</taxon>
        <taxon>Pentapetalae</taxon>
        <taxon>rosids</taxon>
        <taxon>fabids</taxon>
        <taxon>Fabales</taxon>
        <taxon>Fabaceae</taxon>
        <taxon>Papilionoideae</taxon>
        <taxon>50 kb inversion clade</taxon>
        <taxon>NPAAA clade</taxon>
        <taxon>Hologalegina</taxon>
        <taxon>IRL clade</taxon>
        <taxon>Trifolieae</taxon>
        <taxon>Medicago</taxon>
    </lineage>
</organism>
<gene>
    <name evidence="1" type="ORF">MtrunA17_Chr6g0472111</name>
</gene>
<proteinExistence type="predicted"/>
<sequence>MPDLKRVGVGEKMKGFVYTLQGIFDNEGAFKNIKTLKEFDDRNSMTNILWWICSRG</sequence>
<comment type="caution">
    <text evidence="1">The sequence shown here is derived from an EMBL/GenBank/DDBJ whole genome shotgun (WGS) entry which is preliminary data.</text>
</comment>
<dbReference type="AlphaFoldDB" id="A0A396HEH7"/>
<dbReference type="EMBL" id="PSQE01000006">
    <property type="protein sequence ID" value="RHN51730.1"/>
    <property type="molecule type" value="Genomic_DNA"/>
</dbReference>
<dbReference type="Gramene" id="rna36239">
    <property type="protein sequence ID" value="RHN51730.1"/>
    <property type="gene ID" value="gene36239"/>
</dbReference>
<evidence type="ECO:0000313" key="2">
    <source>
        <dbReference type="Proteomes" id="UP000265566"/>
    </source>
</evidence>